<evidence type="ECO:0000256" key="1">
    <source>
        <dbReference type="SAM" id="MobiDB-lite"/>
    </source>
</evidence>
<protein>
    <submittedName>
        <fullName evidence="2">Uncharacterized protein</fullName>
    </submittedName>
</protein>
<gene>
    <name evidence="2" type="ORF">O181_022027</name>
</gene>
<dbReference type="EMBL" id="AVOT02006736">
    <property type="protein sequence ID" value="MBW0482312.1"/>
    <property type="molecule type" value="Genomic_DNA"/>
</dbReference>
<organism evidence="2 3">
    <name type="scientific">Austropuccinia psidii MF-1</name>
    <dbReference type="NCBI Taxonomy" id="1389203"/>
    <lineage>
        <taxon>Eukaryota</taxon>
        <taxon>Fungi</taxon>
        <taxon>Dikarya</taxon>
        <taxon>Basidiomycota</taxon>
        <taxon>Pucciniomycotina</taxon>
        <taxon>Pucciniomycetes</taxon>
        <taxon>Pucciniales</taxon>
        <taxon>Sphaerophragmiaceae</taxon>
        <taxon>Austropuccinia</taxon>
    </lineage>
</organism>
<accession>A0A9Q3CGN6</accession>
<evidence type="ECO:0000313" key="3">
    <source>
        <dbReference type="Proteomes" id="UP000765509"/>
    </source>
</evidence>
<sequence>MGQHFSTKTDSSPEGNRKEVAFTPFQYKQHIKKRKSAIEPSSIPNIPTLASESECLQILLDQIFPKGYSPLTQSTFSTPWGINSTALKPYIRSQILPQQDL</sequence>
<name>A0A9Q3CGN6_9BASI</name>
<dbReference type="Proteomes" id="UP000765509">
    <property type="component" value="Unassembled WGS sequence"/>
</dbReference>
<feature type="region of interest" description="Disordered" evidence="1">
    <location>
        <begin position="1"/>
        <end position="20"/>
    </location>
</feature>
<dbReference type="AlphaFoldDB" id="A0A9Q3CGN6"/>
<proteinExistence type="predicted"/>
<evidence type="ECO:0000313" key="2">
    <source>
        <dbReference type="EMBL" id="MBW0482312.1"/>
    </source>
</evidence>
<feature type="compositionally biased region" description="Polar residues" evidence="1">
    <location>
        <begin position="1"/>
        <end position="14"/>
    </location>
</feature>
<comment type="caution">
    <text evidence="2">The sequence shown here is derived from an EMBL/GenBank/DDBJ whole genome shotgun (WGS) entry which is preliminary data.</text>
</comment>
<keyword evidence="3" id="KW-1185">Reference proteome</keyword>
<reference evidence="2" key="1">
    <citation type="submission" date="2021-03" db="EMBL/GenBank/DDBJ databases">
        <title>Draft genome sequence of rust myrtle Austropuccinia psidii MF-1, a brazilian biotype.</title>
        <authorList>
            <person name="Quecine M.C."/>
            <person name="Pachon D.M.R."/>
            <person name="Bonatelli M.L."/>
            <person name="Correr F.H."/>
            <person name="Franceschini L.M."/>
            <person name="Leite T.F."/>
            <person name="Margarido G.R.A."/>
            <person name="Almeida C.A."/>
            <person name="Ferrarezi J.A."/>
            <person name="Labate C.A."/>
        </authorList>
    </citation>
    <scope>NUCLEOTIDE SEQUENCE</scope>
    <source>
        <strain evidence="2">MF-1</strain>
    </source>
</reference>